<accession>A0A1G7NCL8</accession>
<feature type="transmembrane region" description="Helical" evidence="6">
    <location>
        <begin position="12"/>
        <end position="34"/>
    </location>
</feature>
<sequence>MGYSFSRQFIKNVFSGPFKIILNAIIVFFSYRYFLNTFGSEKYSVWLLLAIIIDLSRMGNLGVSDVLINYIAEARQKDDNKNLCFYFSTSLSIVSFFLICTGVILWSIRDFIPVFLNVTSAYIPLFNELYLNVIILSFLIVLLEILLVVLYGLGRADLANYYQAIGVFAGTLLSILFIYLGFDIFGLFTGNLIGTIGVIVISLRNIYNQLGYFPFRLTSVKLSTAKDIIQNSIYMFTVSIINLLFLPVGKILVSKYIGTVEVVCFDLTFKIGFQIRSFFDIALKALAAEVSSIKNDYQKLKYVFTKIYKYLFLIAVPIYMVTLIFSKEILTFWLSNLYFPLINESFRIIQSAFAINLFAVPVYYFFLGNGSFKILLGGYMVQSAVAFGLALIYFIVLNGNFYTTYLYICFTSMVLAAIYLGIMFTRDIQKVKF</sequence>
<dbReference type="InterPro" id="IPR050833">
    <property type="entry name" value="Poly_Biosynth_Transport"/>
</dbReference>
<evidence type="ECO:0000256" key="4">
    <source>
        <dbReference type="ARBA" id="ARBA00022989"/>
    </source>
</evidence>
<dbReference type="Pfam" id="PF13440">
    <property type="entry name" value="Polysacc_synt_3"/>
    <property type="match status" value="1"/>
</dbReference>
<dbReference type="Proteomes" id="UP000243333">
    <property type="component" value="Unassembled WGS sequence"/>
</dbReference>
<keyword evidence="2" id="KW-1003">Cell membrane</keyword>
<keyword evidence="5 6" id="KW-0472">Membrane</keyword>
<dbReference type="AlphaFoldDB" id="A0A1G7NCL8"/>
<feature type="transmembrane region" description="Helical" evidence="6">
    <location>
        <begin position="46"/>
        <end position="71"/>
    </location>
</feature>
<keyword evidence="3 6" id="KW-0812">Transmembrane</keyword>
<evidence type="ECO:0000256" key="3">
    <source>
        <dbReference type="ARBA" id="ARBA00022692"/>
    </source>
</evidence>
<comment type="subcellular location">
    <subcellularLocation>
        <location evidence="1">Cell membrane</location>
        <topology evidence="1">Multi-pass membrane protein</topology>
    </subcellularLocation>
</comment>
<keyword evidence="4 6" id="KW-1133">Transmembrane helix</keyword>
<evidence type="ECO:0000256" key="1">
    <source>
        <dbReference type="ARBA" id="ARBA00004651"/>
    </source>
</evidence>
<evidence type="ECO:0000256" key="6">
    <source>
        <dbReference type="SAM" id="Phobius"/>
    </source>
</evidence>
<feature type="transmembrane region" description="Helical" evidence="6">
    <location>
        <begin position="346"/>
        <end position="367"/>
    </location>
</feature>
<reference evidence="8" key="1">
    <citation type="submission" date="2016-10" db="EMBL/GenBank/DDBJ databases">
        <authorList>
            <person name="Varghese N."/>
            <person name="Submissions S."/>
        </authorList>
    </citation>
    <scope>NUCLEOTIDE SEQUENCE [LARGE SCALE GENOMIC DNA]</scope>
    <source>
        <strain evidence="8">DSM 23256</strain>
    </source>
</reference>
<feature type="transmembrane region" description="Helical" evidence="6">
    <location>
        <begin position="374"/>
        <end position="396"/>
    </location>
</feature>
<dbReference type="PANTHER" id="PTHR30250:SF11">
    <property type="entry name" value="O-ANTIGEN TRANSPORTER-RELATED"/>
    <property type="match status" value="1"/>
</dbReference>
<keyword evidence="8" id="KW-1185">Reference proteome</keyword>
<gene>
    <name evidence="7" type="ORF">SAMN05660235_02516</name>
</gene>
<name>A0A1G7NCL8_9FIRM</name>
<feature type="transmembrane region" description="Helical" evidence="6">
    <location>
        <begin position="83"/>
        <end position="109"/>
    </location>
</feature>
<feature type="transmembrane region" description="Helical" evidence="6">
    <location>
        <begin position="307"/>
        <end position="326"/>
    </location>
</feature>
<dbReference type="STRING" id="1123285.SAMN05660235_02516"/>
<dbReference type="PANTHER" id="PTHR30250">
    <property type="entry name" value="PST FAMILY PREDICTED COLANIC ACID TRANSPORTER"/>
    <property type="match status" value="1"/>
</dbReference>
<protein>
    <submittedName>
        <fullName evidence="7">Na+-driven multidrug efflux pump</fullName>
    </submittedName>
</protein>
<feature type="transmembrane region" description="Helical" evidence="6">
    <location>
        <begin position="188"/>
        <end position="207"/>
    </location>
</feature>
<dbReference type="GO" id="GO:0005886">
    <property type="term" value="C:plasma membrane"/>
    <property type="evidence" value="ECO:0007669"/>
    <property type="project" value="UniProtKB-SubCell"/>
</dbReference>
<dbReference type="RefSeq" id="WP_093691384.1">
    <property type="nucleotide sequence ID" value="NZ_FNBU01000023.1"/>
</dbReference>
<organism evidence="7 8">
    <name type="scientific">Sporolituus thermophilus DSM 23256</name>
    <dbReference type="NCBI Taxonomy" id="1123285"/>
    <lineage>
        <taxon>Bacteria</taxon>
        <taxon>Bacillati</taxon>
        <taxon>Bacillota</taxon>
        <taxon>Negativicutes</taxon>
        <taxon>Selenomonadales</taxon>
        <taxon>Sporomusaceae</taxon>
        <taxon>Sporolituus</taxon>
    </lineage>
</organism>
<feature type="transmembrane region" description="Helical" evidence="6">
    <location>
        <begin position="161"/>
        <end position="182"/>
    </location>
</feature>
<evidence type="ECO:0000313" key="7">
    <source>
        <dbReference type="EMBL" id="SDF71712.1"/>
    </source>
</evidence>
<dbReference type="EMBL" id="FNBU01000023">
    <property type="protein sequence ID" value="SDF71712.1"/>
    <property type="molecule type" value="Genomic_DNA"/>
</dbReference>
<evidence type="ECO:0000256" key="5">
    <source>
        <dbReference type="ARBA" id="ARBA00023136"/>
    </source>
</evidence>
<feature type="transmembrane region" description="Helical" evidence="6">
    <location>
        <begin position="402"/>
        <end position="424"/>
    </location>
</feature>
<dbReference type="OrthoDB" id="9812647at2"/>
<proteinExistence type="predicted"/>
<feature type="transmembrane region" description="Helical" evidence="6">
    <location>
        <begin position="129"/>
        <end position="154"/>
    </location>
</feature>
<evidence type="ECO:0000313" key="8">
    <source>
        <dbReference type="Proteomes" id="UP000243333"/>
    </source>
</evidence>
<evidence type="ECO:0000256" key="2">
    <source>
        <dbReference type="ARBA" id="ARBA00022475"/>
    </source>
</evidence>